<evidence type="ECO:0000256" key="2">
    <source>
        <dbReference type="PROSITE-ProRule" id="PRU00708"/>
    </source>
</evidence>
<gene>
    <name evidence="3" type="ORF">CFOL_v3_22929</name>
</gene>
<evidence type="ECO:0000256" key="1">
    <source>
        <dbReference type="ARBA" id="ARBA00022737"/>
    </source>
</evidence>
<feature type="non-terminal residue" evidence="3">
    <location>
        <position position="1"/>
    </location>
</feature>
<organism evidence="3 4">
    <name type="scientific">Cephalotus follicularis</name>
    <name type="common">Albany pitcher plant</name>
    <dbReference type="NCBI Taxonomy" id="3775"/>
    <lineage>
        <taxon>Eukaryota</taxon>
        <taxon>Viridiplantae</taxon>
        <taxon>Streptophyta</taxon>
        <taxon>Embryophyta</taxon>
        <taxon>Tracheophyta</taxon>
        <taxon>Spermatophyta</taxon>
        <taxon>Magnoliopsida</taxon>
        <taxon>eudicotyledons</taxon>
        <taxon>Gunneridae</taxon>
        <taxon>Pentapetalae</taxon>
        <taxon>rosids</taxon>
        <taxon>fabids</taxon>
        <taxon>Oxalidales</taxon>
        <taxon>Cephalotaceae</taxon>
        <taxon>Cephalotus</taxon>
    </lineage>
</organism>
<dbReference type="Proteomes" id="UP000187406">
    <property type="component" value="Unassembled WGS sequence"/>
</dbReference>
<dbReference type="InParanoid" id="A0A1Q3CGT4"/>
<comment type="caution">
    <text evidence="3">The sequence shown here is derived from an EMBL/GenBank/DDBJ whole genome shotgun (WGS) entry which is preliminary data.</text>
</comment>
<dbReference type="FunFam" id="1.25.40.10:FF:000090">
    <property type="entry name" value="Pentatricopeptide repeat-containing protein, chloroplastic"/>
    <property type="match status" value="1"/>
</dbReference>
<accession>A0A1Q3CGT4</accession>
<dbReference type="Gene3D" id="1.25.40.10">
    <property type="entry name" value="Tetratricopeptide repeat domain"/>
    <property type="match status" value="3"/>
</dbReference>
<dbReference type="InterPro" id="IPR046848">
    <property type="entry name" value="E_motif"/>
</dbReference>
<sequence length="395" mass="44326">LYRRMLRDKVGLDHITLNGLLRACVEINDVEVGRELHCLVVKLGFDSNCFVGSALIGFYAKCGLVEDARWAFDIVLDRDIVLWNGMVALVNMYAKTKNIDDARKAFDGMEARNSVSWTTMIVGYGQHGEGKEAMRLLRNMFRGNFFPDELNLASVFSSCGNIIATFEIMQVHSYVLKNGFQAFMSVANALINSYSKCGILWCALQCFRSVQNPDIITWTSIVGAYAFHGLSKESIELFEHMLADGVWPDGIAFLGVLSACNHGGLVNEGLHYFNLMSKFYRIMPNAEHYTCIIDLLGRAGLLKEAFNILTSMPVETRSSDTFGAFIRACEVHGNAELAKWAAETIFTLDPNKSVNYTLMSNIYASQGNWFDAARIRKMMRDMCDYKIPACSRTEI</sequence>
<dbReference type="Pfam" id="PF20431">
    <property type="entry name" value="E_motif"/>
    <property type="match status" value="1"/>
</dbReference>
<reference evidence="4" key="1">
    <citation type="submission" date="2016-04" db="EMBL/GenBank/DDBJ databases">
        <title>Cephalotus genome sequencing.</title>
        <authorList>
            <person name="Fukushima K."/>
            <person name="Hasebe M."/>
            <person name="Fang X."/>
        </authorList>
    </citation>
    <scope>NUCLEOTIDE SEQUENCE [LARGE SCALE GENOMIC DNA]</scope>
    <source>
        <strain evidence="4">cv. St1</strain>
    </source>
</reference>
<dbReference type="PANTHER" id="PTHR47926">
    <property type="entry name" value="PENTATRICOPEPTIDE REPEAT-CONTAINING PROTEIN"/>
    <property type="match status" value="1"/>
</dbReference>
<dbReference type="NCBIfam" id="TIGR00756">
    <property type="entry name" value="PPR"/>
    <property type="match status" value="1"/>
</dbReference>
<feature type="non-terminal residue" evidence="3">
    <location>
        <position position="395"/>
    </location>
</feature>
<dbReference type="OrthoDB" id="1851890at2759"/>
<keyword evidence="1" id="KW-0677">Repeat</keyword>
<dbReference type="Pfam" id="PF01535">
    <property type="entry name" value="PPR"/>
    <property type="match status" value="4"/>
</dbReference>
<feature type="repeat" description="PPR" evidence="2">
    <location>
        <begin position="113"/>
        <end position="147"/>
    </location>
</feature>
<dbReference type="InterPro" id="IPR002885">
    <property type="entry name" value="PPR_rpt"/>
</dbReference>
<feature type="repeat" description="PPR" evidence="2">
    <location>
        <begin position="214"/>
        <end position="248"/>
    </location>
</feature>
<evidence type="ECO:0000313" key="3">
    <source>
        <dbReference type="EMBL" id="GAV79464.1"/>
    </source>
</evidence>
<dbReference type="InterPro" id="IPR011990">
    <property type="entry name" value="TPR-like_helical_dom_sf"/>
</dbReference>
<dbReference type="GO" id="GO:0009451">
    <property type="term" value="P:RNA modification"/>
    <property type="evidence" value="ECO:0007669"/>
    <property type="project" value="InterPro"/>
</dbReference>
<protein>
    <submittedName>
        <fullName evidence="3">PPR domain-containing protein</fullName>
    </submittedName>
</protein>
<dbReference type="EMBL" id="BDDD01001979">
    <property type="protein sequence ID" value="GAV79464.1"/>
    <property type="molecule type" value="Genomic_DNA"/>
</dbReference>
<dbReference type="SUPFAM" id="SSF48452">
    <property type="entry name" value="TPR-like"/>
    <property type="match status" value="1"/>
</dbReference>
<name>A0A1Q3CGT4_CEPFO</name>
<dbReference type="PANTHER" id="PTHR47926:SF511">
    <property type="entry name" value="PENTATRICOPEPTIDE REPEAT-CONTAINING PROTEIN"/>
    <property type="match status" value="1"/>
</dbReference>
<dbReference type="InterPro" id="IPR046960">
    <property type="entry name" value="PPR_At4g14850-like_plant"/>
</dbReference>
<evidence type="ECO:0000313" key="4">
    <source>
        <dbReference type="Proteomes" id="UP000187406"/>
    </source>
</evidence>
<dbReference type="AlphaFoldDB" id="A0A1Q3CGT4"/>
<dbReference type="Pfam" id="PF13041">
    <property type="entry name" value="PPR_2"/>
    <property type="match status" value="1"/>
</dbReference>
<keyword evidence="4" id="KW-1185">Reference proteome</keyword>
<dbReference type="FunCoup" id="A0A1Q3CGT4">
    <property type="interactions" value="1"/>
</dbReference>
<dbReference type="GO" id="GO:0003723">
    <property type="term" value="F:RNA binding"/>
    <property type="evidence" value="ECO:0007669"/>
    <property type="project" value="InterPro"/>
</dbReference>
<proteinExistence type="predicted"/>
<dbReference type="FunFam" id="1.25.40.10:FF:000475">
    <property type="entry name" value="Pentatricopeptide repeat-containing protein At5g40410, mitochondrial"/>
    <property type="match status" value="1"/>
</dbReference>
<dbReference type="PROSITE" id="PS51375">
    <property type="entry name" value="PPR"/>
    <property type="match status" value="2"/>
</dbReference>